<evidence type="ECO:0000256" key="6">
    <source>
        <dbReference type="ARBA" id="ARBA00022989"/>
    </source>
</evidence>
<evidence type="ECO:0000256" key="1">
    <source>
        <dbReference type="ARBA" id="ARBA00004651"/>
    </source>
</evidence>
<dbReference type="Pfam" id="PF09721">
    <property type="entry name" value="Exosortase_EpsH"/>
    <property type="match status" value="1"/>
</dbReference>
<dbReference type="NCBIfam" id="TIGR02602">
    <property type="entry name" value="8TM_EpsH"/>
    <property type="match status" value="1"/>
</dbReference>
<keyword evidence="4 8" id="KW-0812">Transmembrane</keyword>
<evidence type="ECO:0000256" key="2">
    <source>
        <dbReference type="ARBA" id="ARBA00022475"/>
    </source>
</evidence>
<evidence type="ECO:0000313" key="10">
    <source>
        <dbReference type="EMBL" id="WGH80360.1"/>
    </source>
</evidence>
<evidence type="ECO:0000256" key="5">
    <source>
        <dbReference type="ARBA" id="ARBA00022801"/>
    </source>
</evidence>
<comment type="subcellular location">
    <subcellularLocation>
        <location evidence="1">Cell membrane</location>
        <topology evidence="1">Multi-pass membrane protein</topology>
    </subcellularLocation>
</comment>
<feature type="transmembrane region" description="Helical" evidence="8">
    <location>
        <begin position="244"/>
        <end position="264"/>
    </location>
</feature>
<feature type="transmembrane region" description="Helical" evidence="8">
    <location>
        <begin position="285"/>
        <end position="308"/>
    </location>
</feature>
<feature type="transmembrane region" description="Helical" evidence="8">
    <location>
        <begin position="84"/>
        <end position="103"/>
    </location>
</feature>
<reference evidence="10 11" key="1">
    <citation type="submission" date="2023-04" db="EMBL/GenBank/DDBJ databases">
        <title>Jannaschia ovalis sp. nov., a marine bacterium isolated from sea tidal flat.</title>
        <authorList>
            <person name="Kwon D.Y."/>
            <person name="Kim J.-J."/>
        </authorList>
    </citation>
    <scope>NUCLEOTIDE SEQUENCE [LARGE SCALE GENOMIC DNA]</scope>
    <source>
        <strain evidence="10 11">GRR-S6-38</strain>
    </source>
</reference>
<keyword evidence="6 8" id="KW-1133">Transmembrane helix</keyword>
<feature type="transmembrane region" description="Helical" evidence="8">
    <location>
        <begin position="109"/>
        <end position="130"/>
    </location>
</feature>
<feature type="domain" description="Methanolan biosynthesis EpsI" evidence="9">
    <location>
        <begin position="295"/>
        <end position="492"/>
    </location>
</feature>
<dbReference type="Pfam" id="PF11984">
    <property type="entry name" value="DUF3485"/>
    <property type="match status" value="1"/>
</dbReference>
<dbReference type="NCBIfam" id="TIGR02914">
    <property type="entry name" value="EpsI_fam"/>
    <property type="match status" value="1"/>
</dbReference>
<name>A0ABY8LJL7_9RHOB</name>
<dbReference type="InterPro" id="IPR014263">
    <property type="entry name" value="Methanolan_biosynth_EpsI"/>
</dbReference>
<evidence type="ECO:0000256" key="8">
    <source>
        <dbReference type="SAM" id="Phobius"/>
    </source>
</evidence>
<dbReference type="NCBIfam" id="TIGR04152">
    <property type="entry name" value="exosort_VPLPA"/>
    <property type="match status" value="1"/>
</dbReference>
<evidence type="ECO:0000256" key="3">
    <source>
        <dbReference type="ARBA" id="ARBA00022670"/>
    </source>
</evidence>
<dbReference type="InterPro" id="IPR026392">
    <property type="entry name" value="Exo/Archaeosortase_dom"/>
</dbReference>
<feature type="transmembrane region" description="Helical" evidence="8">
    <location>
        <begin position="61"/>
        <end position="77"/>
    </location>
</feature>
<proteinExistence type="predicted"/>
<evidence type="ECO:0000313" key="11">
    <source>
        <dbReference type="Proteomes" id="UP001243420"/>
    </source>
</evidence>
<evidence type="ECO:0000259" key="9">
    <source>
        <dbReference type="Pfam" id="PF11984"/>
    </source>
</evidence>
<dbReference type="InterPro" id="IPR013426">
    <property type="entry name" value="EpsH-like"/>
</dbReference>
<keyword evidence="3" id="KW-0645">Protease</keyword>
<evidence type="ECO:0000256" key="7">
    <source>
        <dbReference type="ARBA" id="ARBA00023136"/>
    </source>
</evidence>
<keyword evidence="2" id="KW-1003">Cell membrane</keyword>
<organism evidence="10 11">
    <name type="scientific">Jannaschia ovalis</name>
    <dbReference type="NCBI Taxonomy" id="3038773"/>
    <lineage>
        <taxon>Bacteria</taxon>
        <taxon>Pseudomonadati</taxon>
        <taxon>Pseudomonadota</taxon>
        <taxon>Alphaproteobacteria</taxon>
        <taxon>Rhodobacterales</taxon>
        <taxon>Roseobacteraceae</taxon>
        <taxon>Jannaschia</taxon>
    </lineage>
</organism>
<dbReference type="InterPro" id="IPR026491">
    <property type="entry name" value="ExosortD_VPLPA"/>
</dbReference>
<evidence type="ECO:0000256" key="4">
    <source>
        <dbReference type="ARBA" id="ARBA00022692"/>
    </source>
</evidence>
<feature type="transmembrane region" description="Helical" evidence="8">
    <location>
        <begin position="202"/>
        <end position="224"/>
    </location>
</feature>
<accession>A0ABY8LJL7</accession>
<sequence>MGLALGVSLPVFWPGLVSLVAAWLTPEYSHGPLIPLISLFLFLREMRDAPAPPDAAPDRRPGLALGVVALLLALAGNRTGIPDLVTYGLILWVMALVLAAMGWTRGRRHWASVFHLIFMLPLPQVVFWQVSTALQTVSAEIGVALVTLAGVPVLLEGHVIDLGVYKLQVAEACSGLRYLFPILSFSYLVAILYRGPFAHKALLFLMAAPLAVLLNAARIGVIGILVDRFGIAHAEGFSHLFEGWVVFGLCLAILLGTARALAAFRGTTGPMLDLDTDGLARQAAHLPAIGGAGALAGLALMAAGALALDRPAPAPDDIARAPLAPFPMRIGAWDGQRASLDDETRRVLAASDTLVADYVAPGAAAPVSLFVAWYARQTNGAGLHSPEVCLPAGGWEIAELRQQSVPQGFEVNRAVIRKGLERQLVWYWFEQRGTRLTSAWQAKFSALRDGLVAGRSDGTIVRLVTRVRDNEAVDQAEARLQGFLDAALPQIAGHLPE</sequence>
<dbReference type="Proteomes" id="UP001243420">
    <property type="component" value="Chromosome"/>
</dbReference>
<feature type="transmembrane region" description="Helical" evidence="8">
    <location>
        <begin position="175"/>
        <end position="193"/>
    </location>
</feature>
<dbReference type="GO" id="GO:0016787">
    <property type="term" value="F:hydrolase activity"/>
    <property type="evidence" value="ECO:0007669"/>
    <property type="project" value="UniProtKB-KW"/>
</dbReference>
<keyword evidence="5 10" id="KW-0378">Hydrolase</keyword>
<keyword evidence="11" id="KW-1185">Reference proteome</keyword>
<dbReference type="EC" id="3.4.22.-" evidence="10"/>
<gene>
    <name evidence="10" type="primary">xrtD</name>
    <name evidence="10" type="ORF">P8627_09450</name>
</gene>
<dbReference type="EMBL" id="CP122537">
    <property type="protein sequence ID" value="WGH80360.1"/>
    <property type="molecule type" value="Genomic_DNA"/>
</dbReference>
<dbReference type="NCBIfam" id="TIGR04178">
    <property type="entry name" value="exo_archaeo"/>
    <property type="match status" value="1"/>
</dbReference>
<protein>
    <submittedName>
        <fullName evidence="10">VPLPA-CTERM-specific exosortase XrtD</fullName>
        <ecNumber evidence="10">3.4.22.-</ecNumber>
    </submittedName>
</protein>
<dbReference type="InterPro" id="IPR019127">
    <property type="entry name" value="Exosortase"/>
</dbReference>
<feature type="transmembrane region" description="Helical" evidence="8">
    <location>
        <begin position="137"/>
        <end position="155"/>
    </location>
</feature>
<keyword evidence="7 8" id="KW-0472">Membrane</keyword>